<feature type="binding site" evidence="6">
    <location>
        <begin position="210"/>
        <end position="213"/>
    </location>
    <ligand>
        <name>ATP</name>
        <dbReference type="ChEBI" id="CHEBI:30616"/>
    </ligand>
</feature>
<evidence type="ECO:0000256" key="3">
    <source>
        <dbReference type="ARBA" id="ARBA00022840"/>
    </source>
</evidence>
<dbReference type="Gene3D" id="3.30.420.40">
    <property type="match status" value="3"/>
</dbReference>
<keyword evidence="3 6" id="KW-0067">ATP-binding</keyword>
<dbReference type="EMBL" id="MVDE01000027">
    <property type="protein sequence ID" value="PKQ63701.1"/>
    <property type="molecule type" value="Genomic_DNA"/>
</dbReference>
<comment type="caution">
    <text evidence="7">The sequence shown here is derived from an EMBL/GenBank/DDBJ whole genome shotgun (WGS) entry which is preliminary data.</text>
</comment>
<dbReference type="NCBIfam" id="NF010539">
    <property type="entry name" value="PRK13927.1"/>
    <property type="match status" value="1"/>
</dbReference>
<evidence type="ECO:0000313" key="7">
    <source>
        <dbReference type="EMBL" id="PKQ63701.1"/>
    </source>
</evidence>
<evidence type="ECO:0000313" key="8">
    <source>
        <dbReference type="Proteomes" id="UP000233618"/>
    </source>
</evidence>
<comment type="subunit">
    <text evidence="6">Forms polymers.</text>
</comment>
<feature type="binding site" evidence="6">
    <location>
        <begin position="17"/>
        <end position="19"/>
    </location>
    <ligand>
        <name>ATP</name>
        <dbReference type="ChEBI" id="CHEBI:30616"/>
    </ligand>
</feature>
<accession>A0A2N3I071</accession>
<dbReference type="PANTHER" id="PTHR42749">
    <property type="entry name" value="CELL SHAPE-DETERMINING PROTEIN MREB"/>
    <property type="match status" value="1"/>
</dbReference>
<dbReference type="GO" id="GO:0005737">
    <property type="term" value="C:cytoplasm"/>
    <property type="evidence" value="ECO:0007669"/>
    <property type="project" value="UniProtKB-SubCell"/>
</dbReference>
<dbReference type="InterPro" id="IPR056546">
    <property type="entry name" value="MreB_MamK-like"/>
</dbReference>
<reference evidence="7 8" key="1">
    <citation type="journal article" date="2017" name="Front. Microbiol.">
        <title>Labilibaculum manganireducens gen. nov., sp. nov. and Labilibaculum filiforme sp. nov., Novel Bacteroidetes Isolated from Subsurface Sediments of the Baltic Sea.</title>
        <authorList>
            <person name="Vandieken V."/>
            <person name="Marshall I.P."/>
            <person name="Niemann H."/>
            <person name="Engelen B."/>
            <person name="Cypionka H."/>
        </authorList>
    </citation>
    <scope>NUCLEOTIDE SEQUENCE [LARGE SCALE GENOMIC DNA]</scope>
    <source>
        <strain evidence="7 8">59.10-2M</strain>
    </source>
</reference>
<dbReference type="Proteomes" id="UP000233618">
    <property type="component" value="Unassembled WGS sequence"/>
</dbReference>
<organism evidence="7 8">
    <name type="scientific">Labilibaculum manganireducens</name>
    <dbReference type="NCBI Taxonomy" id="1940525"/>
    <lineage>
        <taxon>Bacteria</taxon>
        <taxon>Pseudomonadati</taxon>
        <taxon>Bacteroidota</taxon>
        <taxon>Bacteroidia</taxon>
        <taxon>Marinilabiliales</taxon>
        <taxon>Marinifilaceae</taxon>
        <taxon>Labilibaculum</taxon>
    </lineage>
</organism>
<evidence type="ECO:0000256" key="4">
    <source>
        <dbReference type="ARBA" id="ARBA00022960"/>
    </source>
</evidence>
<dbReference type="Pfam" id="PF06723">
    <property type="entry name" value="MreB_Mbl"/>
    <property type="match status" value="1"/>
</dbReference>
<dbReference type="GO" id="GO:0005524">
    <property type="term" value="F:ATP binding"/>
    <property type="evidence" value="ECO:0007669"/>
    <property type="project" value="UniProtKB-KW"/>
</dbReference>
<keyword evidence="4 6" id="KW-0133">Cell shape</keyword>
<proteinExistence type="inferred from homology"/>
<dbReference type="AlphaFoldDB" id="A0A2N3I071"/>
<dbReference type="HAMAP" id="MF_02207">
    <property type="entry name" value="MreB"/>
    <property type="match status" value="1"/>
</dbReference>
<dbReference type="RefSeq" id="WP_101259803.1">
    <property type="nucleotide sequence ID" value="NZ_CAXXEE010000003.1"/>
</dbReference>
<evidence type="ECO:0000256" key="6">
    <source>
        <dbReference type="HAMAP-Rule" id="MF_02207"/>
    </source>
</evidence>
<keyword evidence="2 6" id="KW-0547">Nucleotide-binding</keyword>
<dbReference type="InterPro" id="IPR004753">
    <property type="entry name" value="MreB"/>
</dbReference>
<comment type="subcellular location">
    <subcellularLocation>
        <location evidence="6">Cytoplasm</location>
    </subcellularLocation>
    <text evidence="6">Membrane-associated.</text>
</comment>
<keyword evidence="1 6" id="KW-0963">Cytoplasm</keyword>
<sequence>MGFFSFLTQEIAIDLGTANTIIICNDKIVVDEPSIVAIDRRTEKMVAIGEKARQMQGKTHGNLKTIRPLRDGVIADFNAAEQMIRGMIKMINKKPRLFPPSLRMVICIPSGSTEVEMRAVRDSSEHAGGRDVYMIYEPMAAAIGIGIDVEAPEGNMVVDIGGGTTEIAVISLGGIVTNKSIRIAGDDLTSDIQEYMRHQHNIKIGERTAEEIKIQVGSALSELEEPPNDFRVQGPNQMTALPIEVPVSYQEIAHCLEKSISKIEIAILSALEQTPPELYADIVNRGIYLAGGGALLRGLDKRLTDKINIPFHIAEDPLRAVARGTGIALKNVDKFSFLMR</sequence>
<dbReference type="GO" id="GO:0008360">
    <property type="term" value="P:regulation of cell shape"/>
    <property type="evidence" value="ECO:0007669"/>
    <property type="project" value="UniProtKB-UniRule"/>
</dbReference>
<feature type="binding site" evidence="6">
    <location>
        <begin position="162"/>
        <end position="164"/>
    </location>
    <ligand>
        <name>ATP</name>
        <dbReference type="ChEBI" id="CHEBI:30616"/>
    </ligand>
</feature>
<evidence type="ECO:0000256" key="5">
    <source>
        <dbReference type="ARBA" id="ARBA00023458"/>
    </source>
</evidence>
<gene>
    <name evidence="6" type="primary">mreB</name>
    <name evidence="7" type="ORF">BZG01_15395</name>
</gene>
<dbReference type="NCBIfam" id="TIGR00904">
    <property type="entry name" value="mreB"/>
    <property type="match status" value="1"/>
</dbReference>
<dbReference type="GO" id="GO:0000902">
    <property type="term" value="P:cell morphogenesis"/>
    <property type="evidence" value="ECO:0007669"/>
    <property type="project" value="InterPro"/>
</dbReference>
<evidence type="ECO:0000256" key="1">
    <source>
        <dbReference type="ARBA" id="ARBA00022490"/>
    </source>
</evidence>
<dbReference type="PRINTS" id="PR01652">
    <property type="entry name" value="SHAPEPROTEIN"/>
</dbReference>
<comment type="function">
    <text evidence="6">Forms membrane-associated dynamic filaments that are essential for cell shape determination. Acts by regulating cell wall synthesis and cell elongation, and thus cell shape. A feedback loop between cell geometry and MreB localization may maintain elongated cell shape by targeting cell wall growth to regions of negative cell wall curvature.</text>
</comment>
<feature type="binding site" evidence="6">
    <location>
        <begin position="292"/>
        <end position="295"/>
    </location>
    <ligand>
        <name>ATP</name>
        <dbReference type="ChEBI" id="CHEBI:30616"/>
    </ligand>
</feature>
<keyword evidence="8" id="KW-1185">Reference proteome</keyword>
<dbReference type="SUPFAM" id="SSF53067">
    <property type="entry name" value="Actin-like ATPase domain"/>
    <property type="match status" value="2"/>
</dbReference>
<dbReference type="PANTHER" id="PTHR42749:SF1">
    <property type="entry name" value="CELL SHAPE-DETERMINING PROTEIN MREB"/>
    <property type="match status" value="1"/>
</dbReference>
<comment type="similarity">
    <text evidence="5 6">Belongs to the FtsA/MreB family.</text>
</comment>
<evidence type="ECO:0000256" key="2">
    <source>
        <dbReference type="ARBA" id="ARBA00022741"/>
    </source>
</evidence>
<name>A0A2N3I071_9BACT</name>
<dbReference type="CDD" id="cd10225">
    <property type="entry name" value="ASKHA_NBD_MreB-like"/>
    <property type="match status" value="1"/>
</dbReference>
<protein>
    <recommendedName>
        <fullName evidence="6">Cell shape-determining protein MreB</fullName>
    </recommendedName>
</protein>
<dbReference type="InterPro" id="IPR043129">
    <property type="entry name" value="ATPase_NBD"/>
</dbReference>